<dbReference type="OrthoDB" id="10249667at2759"/>
<evidence type="ECO:0000259" key="4">
    <source>
        <dbReference type="Pfam" id="PF26292"/>
    </source>
</evidence>
<dbReference type="GO" id="GO:0005737">
    <property type="term" value="C:cytoplasm"/>
    <property type="evidence" value="ECO:0007669"/>
    <property type="project" value="UniProtKB-SubCell"/>
</dbReference>
<reference evidence="6" key="1">
    <citation type="submission" date="2015-02" db="EMBL/GenBank/DDBJ databases">
        <authorList>
            <person name="Gon?alves P."/>
        </authorList>
    </citation>
    <scope>NUCLEOTIDE SEQUENCE [LARGE SCALE GENOMIC DNA]</scope>
</reference>
<feature type="compositionally biased region" description="Basic and acidic residues" evidence="2">
    <location>
        <begin position="1"/>
        <end position="11"/>
    </location>
</feature>
<feature type="region of interest" description="Disordered" evidence="2">
    <location>
        <begin position="1"/>
        <end position="109"/>
    </location>
</feature>
<gene>
    <name evidence="5" type="primary">SPOSA6832_04185</name>
</gene>
<dbReference type="EMBL" id="CENE01000025">
    <property type="protein sequence ID" value="CEQ42383.1"/>
    <property type="molecule type" value="Genomic_DNA"/>
</dbReference>
<sequence length="285" mass="30754">MFKKFSPKEDIASNAPMKSSLQRQIRSKLLEQLPFLSRPAVPAPHAAGDDVSDSEPEEDLSERRKKGAGKEKKGKGGGGGGGGGKGGKKGRRAEEEQEQDPQDGGAAEELTVLDTLWPKKEGLTLVKCREHVSMYTVHGEPLFFQHFDGPFYPTLKILHRCRPGDASPSVDRGAIKFVLGGANIMWCVSLLALPPREPRSPVSHPSTCAPASNSPGMTSATGYLPPTESNIAKGEPVAVYAYGKENPLAIGLTAMSTDDIRNLNKNIGVEMVHFLGDDLWKVDRI</sequence>
<dbReference type="NCBIfam" id="TIGR00451">
    <property type="entry name" value="unchar_dom_2"/>
    <property type="match status" value="2"/>
</dbReference>
<dbReference type="Gene3D" id="3.10.400.20">
    <property type="match status" value="2"/>
</dbReference>
<dbReference type="InterPro" id="IPR041366">
    <property type="entry name" value="Pre-PUA"/>
</dbReference>
<keyword evidence="6" id="KW-1185">Reference proteome</keyword>
<dbReference type="Pfam" id="PF17832">
    <property type="entry name" value="Pre-PUA"/>
    <property type="match status" value="1"/>
</dbReference>
<keyword evidence="1" id="KW-0963">Cytoplasm</keyword>
<evidence type="ECO:0000313" key="5">
    <source>
        <dbReference type="EMBL" id="CEQ42383.1"/>
    </source>
</evidence>
<dbReference type="PANTHER" id="PTHR22798:SF0">
    <property type="entry name" value="MALIGNANT T-CELL-AMPLIFIED SEQUENCE 1"/>
    <property type="match status" value="1"/>
</dbReference>
<feature type="domain" description="Pre-PUA" evidence="3">
    <location>
        <begin position="112"/>
        <end position="161"/>
    </location>
</feature>
<dbReference type="InterPro" id="IPR048248">
    <property type="entry name" value="PUA_eIF2d-like"/>
</dbReference>
<protein>
    <submittedName>
        <fullName evidence="5">SPOSA6832_04185-mRNA-1:cds</fullName>
    </submittedName>
</protein>
<evidence type="ECO:0000256" key="2">
    <source>
        <dbReference type="SAM" id="MobiDB-lite"/>
    </source>
</evidence>
<feature type="region of interest" description="Disordered" evidence="2">
    <location>
        <begin position="199"/>
        <end position="226"/>
    </location>
</feature>
<evidence type="ECO:0000259" key="3">
    <source>
        <dbReference type="Pfam" id="PF17832"/>
    </source>
</evidence>
<proteinExistence type="predicted"/>
<feature type="compositionally biased region" description="Gly residues" evidence="2">
    <location>
        <begin position="76"/>
        <end position="85"/>
    </location>
</feature>
<name>A0A0D6ERB6_SPOSA</name>
<evidence type="ECO:0000256" key="1">
    <source>
        <dbReference type="ARBA" id="ARBA00022490"/>
    </source>
</evidence>
<feature type="compositionally biased region" description="Polar residues" evidence="2">
    <location>
        <begin position="203"/>
        <end position="221"/>
    </location>
</feature>
<dbReference type="SUPFAM" id="SSF88697">
    <property type="entry name" value="PUA domain-like"/>
    <property type="match status" value="1"/>
</dbReference>
<organism evidence="5 6">
    <name type="scientific">Sporidiobolus salmonicolor</name>
    <name type="common">Yeast-like fungus</name>
    <name type="synonym">Sporobolomyces salmonicolor</name>
    <dbReference type="NCBI Taxonomy" id="5005"/>
    <lineage>
        <taxon>Eukaryota</taxon>
        <taxon>Fungi</taxon>
        <taxon>Dikarya</taxon>
        <taxon>Basidiomycota</taxon>
        <taxon>Pucciniomycotina</taxon>
        <taxon>Microbotryomycetes</taxon>
        <taxon>Sporidiobolales</taxon>
        <taxon>Sporidiobolaceae</taxon>
        <taxon>Sporobolomyces</taxon>
    </lineage>
</organism>
<dbReference type="AlphaFoldDB" id="A0A0D6ERB6"/>
<accession>A0A0D6ERB6</accession>
<evidence type="ECO:0000313" key="6">
    <source>
        <dbReference type="Proteomes" id="UP000243876"/>
    </source>
</evidence>
<dbReference type="InterPro" id="IPR016437">
    <property type="entry name" value="MCT-1/Tma20"/>
</dbReference>
<dbReference type="GO" id="GO:0003723">
    <property type="term" value="F:RNA binding"/>
    <property type="evidence" value="ECO:0007669"/>
    <property type="project" value="InterPro"/>
</dbReference>
<dbReference type="PROSITE" id="PS50890">
    <property type="entry name" value="PUA"/>
    <property type="match status" value="1"/>
</dbReference>
<dbReference type="Pfam" id="PF26292">
    <property type="entry name" value="PUA_elF2D"/>
    <property type="match status" value="1"/>
</dbReference>
<dbReference type="Proteomes" id="UP000243876">
    <property type="component" value="Unassembled WGS sequence"/>
</dbReference>
<dbReference type="InterPro" id="IPR015947">
    <property type="entry name" value="PUA-like_sf"/>
</dbReference>
<feature type="domain" description="Eukaryotic translation initiation factor 2D-like PUA RNA-binding" evidence="4">
    <location>
        <begin position="215"/>
        <end position="277"/>
    </location>
</feature>
<dbReference type="InterPro" id="IPR004521">
    <property type="entry name" value="Uncharacterised_CHP00451"/>
</dbReference>
<dbReference type="GO" id="GO:0001731">
    <property type="term" value="P:formation of translation preinitiation complex"/>
    <property type="evidence" value="ECO:0007669"/>
    <property type="project" value="TreeGrafter"/>
</dbReference>
<feature type="compositionally biased region" description="Acidic residues" evidence="2">
    <location>
        <begin position="50"/>
        <end position="60"/>
    </location>
</feature>
<dbReference type="CDD" id="cd11609">
    <property type="entry name" value="MCT1_N"/>
    <property type="match status" value="1"/>
</dbReference>
<dbReference type="PANTHER" id="PTHR22798">
    <property type="entry name" value="MCT-1 PROTEIN"/>
    <property type="match status" value="1"/>
</dbReference>
<feature type="compositionally biased region" description="Basic residues" evidence="2">
    <location>
        <begin position="63"/>
        <end position="75"/>
    </location>
</feature>